<gene>
    <name evidence="4" type="ORF">V22_35460</name>
</gene>
<protein>
    <submittedName>
        <fullName evidence="4">Uncharacterized protein</fullName>
    </submittedName>
</protein>
<reference evidence="4 5" key="1">
    <citation type="submission" date="2019-02" db="EMBL/GenBank/DDBJ databases">
        <title>Deep-cultivation of Planctomycetes and their phenomic and genomic characterization uncovers novel biology.</title>
        <authorList>
            <person name="Wiegand S."/>
            <person name="Jogler M."/>
            <person name="Boedeker C."/>
            <person name="Pinto D."/>
            <person name="Vollmers J."/>
            <person name="Rivas-Marin E."/>
            <person name="Kohn T."/>
            <person name="Peeters S.H."/>
            <person name="Heuer A."/>
            <person name="Rast P."/>
            <person name="Oberbeckmann S."/>
            <person name="Bunk B."/>
            <person name="Jeske O."/>
            <person name="Meyerdierks A."/>
            <person name="Storesund J.E."/>
            <person name="Kallscheuer N."/>
            <person name="Luecker S."/>
            <person name="Lage O.M."/>
            <person name="Pohl T."/>
            <person name="Merkel B.J."/>
            <person name="Hornburger P."/>
            <person name="Mueller R.-W."/>
            <person name="Bruemmer F."/>
            <person name="Labrenz M."/>
            <person name="Spormann A.M."/>
            <person name="Op den Camp H."/>
            <person name="Overmann J."/>
            <person name="Amann R."/>
            <person name="Jetten M.S.M."/>
            <person name="Mascher T."/>
            <person name="Medema M.H."/>
            <person name="Devos D.P."/>
            <person name="Kaster A.-K."/>
            <person name="Ovreas L."/>
            <person name="Rohde M."/>
            <person name="Galperin M.Y."/>
            <person name="Jogler C."/>
        </authorList>
    </citation>
    <scope>NUCLEOTIDE SEQUENCE [LARGE SCALE GENOMIC DNA]</scope>
    <source>
        <strain evidence="4 5">V22</strain>
    </source>
</reference>
<keyword evidence="1" id="KW-0175">Coiled coil</keyword>
<evidence type="ECO:0000313" key="5">
    <source>
        <dbReference type="Proteomes" id="UP000319976"/>
    </source>
</evidence>
<name>A0A517TD30_9PLAN</name>
<feature type="compositionally biased region" description="Polar residues" evidence="2">
    <location>
        <begin position="491"/>
        <end position="509"/>
    </location>
</feature>
<evidence type="ECO:0000256" key="1">
    <source>
        <dbReference type="SAM" id="Coils"/>
    </source>
</evidence>
<feature type="coiled-coil region" evidence="1">
    <location>
        <begin position="111"/>
        <end position="202"/>
    </location>
</feature>
<dbReference type="Proteomes" id="UP000319976">
    <property type="component" value="Chromosome"/>
</dbReference>
<keyword evidence="3" id="KW-0812">Transmembrane</keyword>
<keyword evidence="3" id="KW-0472">Membrane</keyword>
<proteinExistence type="predicted"/>
<feature type="region of interest" description="Disordered" evidence="2">
    <location>
        <begin position="481"/>
        <end position="509"/>
    </location>
</feature>
<sequence>MAATGKTTAVHFSLIFFVMLSVILGVISYLNFRDLAEVSAKLDSTKQDLQARDTVNQQYIGDIDAMKRVMGLTLPEVGAKEAAPGTVVGEAKSLISRTATNPAAQTMVASLRDLRSEYDKVSNELTENQASLSDLQNNFNLLEAQYKAREQTQVEARQQADDDLNVERSETQEKLSVKDSQIEDLREQLNDAQFELNQTKSQLTAQIRDLEGVNDKLVEINNGLRDKIDGLENYSFEVEDGTIRRVDQVNSLVWISLGSADGLRRRTNFSVFMKDNSGIARDENDIKGAIEVTRIVGPHLAEARVLKDELSRPIAPGDPIYTPLWSPGTKERFAFVGKIDLDNDGNFTEDDRNRLYELITVAGAEISSEVTDDGERIGDQELDVSTRFLVVGDIPDPVESPPNERDALNEMMRLRREMMNEARLNGIRVVSLNQFKDYIGYVPKRRLWAPGVNDNWNLKSGGGSSLGIGLGVTRSSTGTVSEAFGGDSRLSPKSSSGFTSGQAGQVTGN</sequence>
<organism evidence="4 5">
    <name type="scientific">Calycomorphotria hydatis</name>
    <dbReference type="NCBI Taxonomy" id="2528027"/>
    <lineage>
        <taxon>Bacteria</taxon>
        <taxon>Pseudomonadati</taxon>
        <taxon>Planctomycetota</taxon>
        <taxon>Planctomycetia</taxon>
        <taxon>Planctomycetales</taxon>
        <taxon>Planctomycetaceae</taxon>
        <taxon>Calycomorphotria</taxon>
    </lineage>
</organism>
<evidence type="ECO:0000256" key="3">
    <source>
        <dbReference type="SAM" id="Phobius"/>
    </source>
</evidence>
<accession>A0A517TD30</accession>
<evidence type="ECO:0000313" key="4">
    <source>
        <dbReference type="EMBL" id="QDT66281.1"/>
    </source>
</evidence>
<keyword evidence="3" id="KW-1133">Transmembrane helix</keyword>
<evidence type="ECO:0000256" key="2">
    <source>
        <dbReference type="SAM" id="MobiDB-lite"/>
    </source>
</evidence>
<dbReference type="AlphaFoldDB" id="A0A517TD30"/>
<dbReference type="KEGG" id="chya:V22_35460"/>
<dbReference type="OrthoDB" id="230112at2"/>
<dbReference type="EMBL" id="CP036316">
    <property type="protein sequence ID" value="QDT66281.1"/>
    <property type="molecule type" value="Genomic_DNA"/>
</dbReference>
<keyword evidence="5" id="KW-1185">Reference proteome</keyword>
<feature type="transmembrane region" description="Helical" evidence="3">
    <location>
        <begin position="12"/>
        <end position="32"/>
    </location>
</feature>
<dbReference type="RefSeq" id="WP_145265252.1">
    <property type="nucleotide sequence ID" value="NZ_CP036316.1"/>
</dbReference>